<dbReference type="InterPro" id="IPR025483">
    <property type="entry name" value="Lipase_euk"/>
</dbReference>
<dbReference type="AlphaFoldDB" id="A0A7S1ADR8"/>
<evidence type="ECO:0000256" key="1">
    <source>
        <dbReference type="ARBA" id="ARBA00010701"/>
    </source>
</evidence>
<reference evidence="10" key="1">
    <citation type="submission" date="2021-01" db="EMBL/GenBank/DDBJ databases">
        <authorList>
            <person name="Corre E."/>
            <person name="Pelletier E."/>
            <person name="Niang G."/>
            <person name="Scheremetjew M."/>
            <person name="Finn R."/>
            <person name="Kale V."/>
            <person name="Holt S."/>
            <person name="Cochrane G."/>
            <person name="Meng A."/>
            <person name="Brown T."/>
            <person name="Cohen L."/>
        </authorList>
    </citation>
    <scope>NUCLEOTIDE SEQUENCE</scope>
</reference>
<comment type="similarity">
    <text evidence="1 7">Belongs to the AB hydrolase superfamily. Lipase family.</text>
</comment>
<sequence>MVETQSKDARRLQVETDLGKNMLELVESRGYPVEPHFVTTSDGYVLQLFRIPHGVQGSAAHRSGQVVLLQHALLDSSFAFVGNAPEESLGYILADAGYDVWLGNNRGNTHSMGHVTLSTDSAEYWDFTYDEMALYDLPAEIEYVLATTGQKSVAYIGHSQGSIQGFAGFSTNPSLASKVSLFIALAPVAYCRHQIGFWGNILGQLGTQTLFHCLGHREIMTARDVGALLNWGGPGICQLLPWTCHSFLDWVCGPSVHLDPARTPVFVRWTPAGTSVKNMVHWEQNLQSDTFGMFDYGTEAGNVERYGQASPPLYELQRLRVPTVLFIGENDYMTQPQDIQRLKEDLPSEMLLASVVVPTYSHLDFTWACDAHKLLYPQVLAFLESNTSADGSPEAPAW</sequence>
<accession>A0A7S1ADR8</accession>
<dbReference type="GO" id="GO:0016042">
    <property type="term" value="P:lipid catabolic process"/>
    <property type="evidence" value="ECO:0007669"/>
    <property type="project" value="UniProtKB-KW"/>
</dbReference>
<organism evidence="10">
    <name type="scientific">Noctiluca scintillans</name>
    <name type="common">Sea sparkle</name>
    <name type="synonym">Red tide dinoflagellate</name>
    <dbReference type="NCBI Taxonomy" id="2966"/>
    <lineage>
        <taxon>Eukaryota</taxon>
        <taxon>Sar</taxon>
        <taxon>Alveolata</taxon>
        <taxon>Dinophyceae</taxon>
        <taxon>Noctilucales</taxon>
        <taxon>Noctilucaceae</taxon>
        <taxon>Noctiluca</taxon>
    </lineage>
</organism>
<feature type="active site" description="Charge relay system" evidence="8">
    <location>
        <position position="331"/>
    </location>
</feature>
<evidence type="ECO:0000313" key="10">
    <source>
        <dbReference type="EMBL" id="CAD8850850.1"/>
    </source>
</evidence>
<gene>
    <name evidence="10" type="ORF">NSCI0253_LOCUS25200</name>
</gene>
<protein>
    <recommendedName>
        <fullName evidence="7">Lipase</fullName>
    </recommendedName>
</protein>
<dbReference type="InterPro" id="IPR029058">
    <property type="entry name" value="AB_hydrolase_fold"/>
</dbReference>
<dbReference type="PIRSF" id="PIRSF000862">
    <property type="entry name" value="Steryl_ester_lip"/>
    <property type="match status" value="1"/>
</dbReference>
<evidence type="ECO:0000256" key="4">
    <source>
        <dbReference type="ARBA" id="ARBA00022963"/>
    </source>
</evidence>
<keyword evidence="4 7" id="KW-0442">Lipid degradation</keyword>
<feature type="active site" description="Nucleophile" evidence="8">
    <location>
        <position position="159"/>
    </location>
</feature>
<keyword evidence="5" id="KW-0443">Lipid metabolism</keyword>
<keyword evidence="2" id="KW-0732">Signal</keyword>
<feature type="domain" description="AB hydrolase-1" evidence="9">
    <location>
        <begin position="66"/>
        <end position="365"/>
    </location>
</feature>
<evidence type="ECO:0000256" key="3">
    <source>
        <dbReference type="ARBA" id="ARBA00022801"/>
    </source>
</evidence>
<dbReference type="SUPFAM" id="SSF53474">
    <property type="entry name" value="alpha/beta-Hydrolases"/>
    <property type="match status" value="1"/>
</dbReference>
<evidence type="ECO:0000256" key="6">
    <source>
        <dbReference type="ARBA" id="ARBA00023180"/>
    </source>
</evidence>
<keyword evidence="3 7" id="KW-0378">Hydrolase</keyword>
<evidence type="ECO:0000256" key="5">
    <source>
        <dbReference type="ARBA" id="ARBA00023098"/>
    </source>
</evidence>
<dbReference type="GO" id="GO:0016788">
    <property type="term" value="F:hydrolase activity, acting on ester bonds"/>
    <property type="evidence" value="ECO:0007669"/>
    <property type="project" value="InterPro"/>
</dbReference>
<dbReference type="EMBL" id="HBFQ01035704">
    <property type="protein sequence ID" value="CAD8850850.1"/>
    <property type="molecule type" value="Transcribed_RNA"/>
</dbReference>
<dbReference type="Pfam" id="PF00561">
    <property type="entry name" value="Abhydrolase_1"/>
    <property type="match status" value="1"/>
</dbReference>
<dbReference type="FunFam" id="3.40.50.1820:FF:000057">
    <property type="entry name" value="Lipase"/>
    <property type="match status" value="1"/>
</dbReference>
<feature type="active site" description="Charge relay system" evidence="8">
    <location>
        <position position="362"/>
    </location>
</feature>
<evidence type="ECO:0000256" key="7">
    <source>
        <dbReference type="PIRNR" id="PIRNR000862"/>
    </source>
</evidence>
<evidence type="ECO:0000256" key="2">
    <source>
        <dbReference type="ARBA" id="ARBA00022729"/>
    </source>
</evidence>
<dbReference type="PANTHER" id="PTHR11005">
    <property type="entry name" value="LYSOSOMAL ACID LIPASE-RELATED"/>
    <property type="match status" value="1"/>
</dbReference>
<evidence type="ECO:0000259" key="9">
    <source>
        <dbReference type="Pfam" id="PF00561"/>
    </source>
</evidence>
<evidence type="ECO:0000256" key="8">
    <source>
        <dbReference type="PIRSR" id="PIRSR000862-1"/>
    </source>
</evidence>
<dbReference type="InterPro" id="IPR000073">
    <property type="entry name" value="AB_hydrolase_1"/>
</dbReference>
<keyword evidence="6" id="KW-0325">Glycoprotein</keyword>
<proteinExistence type="inferred from homology"/>
<dbReference type="Gene3D" id="3.40.50.1820">
    <property type="entry name" value="alpha/beta hydrolase"/>
    <property type="match status" value="1"/>
</dbReference>
<name>A0A7S1ADR8_NOCSC</name>